<dbReference type="PANTHER" id="PTHR42909:SF1">
    <property type="entry name" value="CARBOHYDRATE KINASE PFKB DOMAIN-CONTAINING PROTEIN"/>
    <property type="match status" value="1"/>
</dbReference>
<keyword evidence="2 9" id="KW-0808">Transferase</keyword>
<keyword evidence="7" id="KW-0456">Lyase</keyword>
<comment type="caution">
    <text evidence="11">The sequence shown here is derived from an EMBL/GenBank/DDBJ whole genome shotgun (WGS) entry which is preliminary data.</text>
</comment>
<proteinExistence type="inferred from homology"/>
<dbReference type="AlphaFoldDB" id="A0A8S1E4D3"/>
<evidence type="ECO:0000256" key="7">
    <source>
        <dbReference type="ARBA" id="ARBA00023239"/>
    </source>
</evidence>
<dbReference type="InterPro" id="IPR022830">
    <property type="entry name" value="Indigdn_synthA-like"/>
</dbReference>
<keyword evidence="5" id="KW-0378">Hydrolase</keyword>
<dbReference type="Pfam" id="PF00294">
    <property type="entry name" value="PfkB"/>
    <property type="match status" value="1"/>
</dbReference>
<name>A0A8S1E4D3_9INSE</name>
<evidence type="ECO:0000256" key="8">
    <source>
        <dbReference type="ARBA" id="ARBA00023295"/>
    </source>
</evidence>
<dbReference type="Proteomes" id="UP000494165">
    <property type="component" value="Unassembled WGS sequence"/>
</dbReference>
<organism evidence="11 12">
    <name type="scientific">Cloeon dipterum</name>
    <dbReference type="NCBI Taxonomy" id="197152"/>
    <lineage>
        <taxon>Eukaryota</taxon>
        <taxon>Metazoa</taxon>
        <taxon>Ecdysozoa</taxon>
        <taxon>Arthropoda</taxon>
        <taxon>Hexapoda</taxon>
        <taxon>Insecta</taxon>
        <taxon>Pterygota</taxon>
        <taxon>Palaeoptera</taxon>
        <taxon>Ephemeroptera</taxon>
        <taxon>Pisciforma</taxon>
        <taxon>Baetidae</taxon>
        <taxon>Cloeon</taxon>
    </lineage>
</organism>
<dbReference type="InterPro" id="IPR029056">
    <property type="entry name" value="Ribokinase-like"/>
</dbReference>
<keyword evidence="8" id="KW-0326">Glycosidase</keyword>
<dbReference type="InterPro" id="IPR007342">
    <property type="entry name" value="PsuG"/>
</dbReference>
<dbReference type="PANTHER" id="PTHR42909">
    <property type="entry name" value="ZGC:136858"/>
    <property type="match status" value="1"/>
</dbReference>
<accession>A0A8S1E4D3</accession>
<evidence type="ECO:0000256" key="4">
    <source>
        <dbReference type="ARBA" id="ARBA00022777"/>
    </source>
</evidence>
<keyword evidence="12" id="KW-1185">Reference proteome</keyword>
<feature type="domain" description="Carbohydrate kinase PfkB" evidence="10">
    <location>
        <begin position="333"/>
        <end position="654"/>
    </location>
</feature>
<reference evidence="11 12" key="1">
    <citation type="submission" date="2020-04" db="EMBL/GenBank/DDBJ databases">
        <authorList>
            <person name="Alioto T."/>
            <person name="Alioto T."/>
            <person name="Gomez Garrido J."/>
        </authorList>
    </citation>
    <scope>NUCLEOTIDE SEQUENCE [LARGE SCALE GENOMIC DNA]</scope>
</reference>
<dbReference type="PROSITE" id="PS00584">
    <property type="entry name" value="PFKB_KINASES_2"/>
    <property type="match status" value="1"/>
</dbReference>
<dbReference type="GO" id="GO:0046872">
    <property type="term" value="F:metal ion binding"/>
    <property type="evidence" value="ECO:0007669"/>
    <property type="project" value="UniProtKB-KW"/>
</dbReference>
<dbReference type="PRINTS" id="PR00990">
    <property type="entry name" value="RIBOKINASE"/>
</dbReference>
<dbReference type="GO" id="GO:0006796">
    <property type="term" value="P:phosphate-containing compound metabolic process"/>
    <property type="evidence" value="ECO:0007669"/>
    <property type="project" value="UniProtKB-ARBA"/>
</dbReference>
<evidence type="ECO:0000256" key="5">
    <source>
        <dbReference type="ARBA" id="ARBA00022801"/>
    </source>
</evidence>
<evidence type="ECO:0000313" key="12">
    <source>
        <dbReference type="Proteomes" id="UP000494165"/>
    </source>
</evidence>
<dbReference type="HAMAP" id="MF_01876">
    <property type="entry name" value="PsiMP_glycosidase"/>
    <property type="match status" value="1"/>
</dbReference>
<sequence>MFSSRPLLRRSLRAPVCRRQISHSLIDVSPSVQEALFYKHPVVALESAIITHGMPIPHNLETALRLEATVAAEGALPATVAFVRGRIKVGLSPEQLESLALKKEPAIKVSRRDFPAAIGRRLNGGTTVAGTMMVAHAVGIRVFATGGIGGVHRGVENTMDVSADLVELGKTPVVVVCSGAKAILDIPRTLEYLETQGVGVVTVGDSDDFPAFYWAKSGCKSPYYVPSAAEAADFVRAWEKVSESAGLILAVPVPDAEAGDSRALEDAINVAVQDAERRGISGKDLTPFLLGEMNRLTSGAALSINKALVVNNAKTAAQISVKISKSNSSGRRVSVIGGCALDRVVRVQSTPIPLDGATWPGSISECAGGVGRNLAEAIGHLVQENLQNYAKPLFVSAAGQDRSGDLIIEQTRGVVDTVGVRRVRDLGTAAYEILLDGKGECRLVIGDDGVLAGIDVAWIGRQRLQGSRMVVIDANVSEESARYVLETCQKEKIPVWFEPTDARKARKIVESSPLWKTLSFVSPNLEELKRMAEAAGTRVVDAKPNLQEVARLARFLVDQGVANVVITLGQQGCLIVNRSEAGQPLRTFFDQETKLPAKAKFYPIDTPNLEPVSVSGAGDCFAAALILAAAEKWPEKVAVAWAMAAANVSLLSAKTVPVELRDLKVPDQGAKCQILF</sequence>
<keyword evidence="6" id="KW-0464">Manganese</keyword>
<dbReference type="InterPro" id="IPR002139">
    <property type="entry name" value="Ribo/fructo_kinase"/>
</dbReference>
<comment type="similarity">
    <text evidence="1 9">Belongs to the carbohydrate kinase PfkB family.</text>
</comment>
<evidence type="ECO:0000256" key="2">
    <source>
        <dbReference type="ARBA" id="ARBA00022679"/>
    </source>
</evidence>
<dbReference type="GO" id="GO:0005737">
    <property type="term" value="C:cytoplasm"/>
    <property type="evidence" value="ECO:0007669"/>
    <property type="project" value="TreeGrafter"/>
</dbReference>
<dbReference type="GO" id="GO:0016798">
    <property type="term" value="F:hydrolase activity, acting on glycosyl bonds"/>
    <property type="evidence" value="ECO:0007669"/>
    <property type="project" value="UniProtKB-KW"/>
</dbReference>
<dbReference type="OrthoDB" id="198885at2759"/>
<evidence type="ECO:0000256" key="3">
    <source>
        <dbReference type="ARBA" id="ARBA00022723"/>
    </source>
</evidence>
<evidence type="ECO:0000256" key="6">
    <source>
        <dbReference type="ARBA" id="ARBA00023211"/>
    </source>
</evidence>
<dbReference type="InterPro" id="IPR011611">
    <property type="entry name" value="PfkB_dom"/>
</dbReference>
<dbReference type="EMBL" id="CADEPI010000796">
    <property type="protein sequence ID" value="CAB3388496.1"/>
    <property type="molecule type" value="Genomic_DNA"/>
</dbReference>
<evidence type="ECO:0000313" key="11">
    <source>
        <dbReference type="EMBL" id="CAB3388496.1"/>
    </source>
</evidence>
<dbReference type="InterPro" id="IPR002173">
    <property type="entry name" value="Carboh/pur_kinase_PfkB_CS"/>
</dbReference>
<dbReference type="GO" id="GO:0016301">
    <property type="term" value="F:kinase activity"/>
    <property type="evidence" value="ECO:0007669"/>
    <property type="project" value="UniProtKB-KW"/>
</dbReference>
<keyword evidence="4 9" id="KW-0418">Kinase</keyword>
<dbReference type="SUPFAM" id="SSF53613">
    <property type="entry name" value="Ribokinase-like"/>
    <property type="match status" value="1"/>
</dbReference>
<dbReference type="Gene3D" id="3.40.1790.10">
    <property type="entry name" value="Indigoidine synthase domain"/>
    <property type="match status" value="1"/>
</dbReference>
<dbReference type="Gene3D" id="3.40.1190.20">
    <property type="match status" value="1"/>
</dbReference>
<protein>
    <recommendedName>
        <fullName evidence="10">Carbohydrate kinase PfkB domain-containing protein</fullName>
    </recommendedName>
</protein>
<gene>
    <name evidence="11" type="ORF">CLODIP_2_CD15138</name>
</gene>
<keyword evidence="3" id="KW-0479">Metal-binding</keyword>
<dbReference type="SUPFAM" id="SSF110581">
    <property type="entry name" value="Indigoidine synthase A-like"/>
    <property type="match status" value="1"/>
</dbReference>
<dbReference type="Pfam" id="PF04227">
    <property type="entry name" value="Indigoidine_A"/>
    <property type="match status" value="1"/>
</dbReference>
<evidence type="ECO:0000256" key="1">
    <source>
        <dbReference type="ARBA" id="ARBA00010688"/>
    </source>
</evidence>
<evidence type="ECO:0000259" key="10">
    <source>
        <dbReference type="Pfam" id="PF00294"/>
    </source>
</evidence>
<evidence type="ECO:0000256" key="9">
    <source>
        <dbReference type="RuleBase" id="RU003704"/>
    </source>
</evidence>
<dbReference type="GO" id="GO:0004730">
    <property type="term" value="F:pseudouridylate synthase activity"/>
    <property type="evidence" value="ECO:0007669"/>
    <property type="project" value="InterPro"/>
</dbReference>